<name>A0A0A9EU93_ARUDO</name>
<reference evidence="2" key="1">
    <citation type="submission" date="2014-09" db="EMBL/GenBank/DDBJ databases">
        <authorList>
            <person name="Magalhaes I.L.F."/>
            <person name="Oliveira U."/>
            <person name="Santos F.R."/>
            <person name="Vidigal T.H.D.A."/>
            <person name="Brescovit A.D."/>
            <person name="Santos A.J."/>
        </authorList>
    </citation>
    <scope>NUCLEOTIDE SEQUENCE</scope>
    <source>
        <tissue evidence="2">Shoot tissue taken approximately 20 cm above the soil surface</tissue>
    </source>
</reference>
<reference evidence="2" key="2">
    <citation type="journal article" date="2015" name="Data Brief">
        <title>Shoot transcriptome of the giant reed, Arundo donax.</title>
        <authorList>
            <person name="Barrero R.A."/>
            <person name="Guerrero F.D."/>
            <person name="Moolhuijzen P."/>
            <person name="Goolsby J.A."/>
            <person name="Tidwell J."/>
            <person name="Bellgard S.E."/>
            <person name="Bellgard M.I."/>
        </authorList>
    </citation>
    <scope>NUCLEOTIDE SEQUENCE</scope>
    <source>
        <tissue evidence="2">Shoot tissue taken approximately 20 cm above the soil surface</tissue>
    </source>
</reference>
<dbReference type="AlphaFoldDB" id="A0A0A9EU93"/>
<organism evidence="2">
    <name type="scientific">Arundo donax</name>
    <name type="common">Giant reed</name>
    <name type="synonym">Donax arundinaceus</name>
    <dbReference type="NCBI Taxonomy" id="35708"/>
    <lineage>
        <taxon>Eukaryota</taxon>
        <taxon>Viridiplantae</taxon>
        <taxon>Streptophyta</taxon>
        <taxon>Embryophyta</taxon>
        <taxon>Tracheophyta</taxon>
        <taxon>Spermatophyta</taxon>
        <taxon>Magnoliopsida</taxon>
        <taxon>Liliopsida</taxon>
        <taxon>Poales</taxon>
        <taxon>Poaceae</taxon>
        <taxon>PACMAD clade</taxon>
        <taxon>Arundinoideae</taxon>
        <taxon>Arundineae</taxon>
        <taxon>Arundo</taxon>
    </lineage>
</organism>
<feature type="compositionally biased region" description="Polar residues" evidence="1">
    <location>
        <begin position="10"/>
        <end position="23"/>
    </location>
</feature>
<feature type="region of interest" description="Disordered" evidence="1">
    <location>
        <begin position="1"/>
        <end position="23"/>
    </location>
</feature>
<evidence type="ECO:0000313" key="2">
    <source>
        <dbReference type="EMBL" id="JAE01466.1"/>
    </source>
</evidence>
<sequence>MSKHNGYIRRSQTLNRHQIEIQT</sequence>
<protein>
    <submittedName>
        <fullName evidence="2">Uncharacterized protein</fullName>
    </submittedName>
</protein>
<accession>A0A0A9EU93</accession>
<dbReference type="EMBL" id="GBRH01196430">
    <property type="protein sequence ID" value="JAE01466.1"/>
    <property type="molecule type" value="Transcribed_RNA"/>
</dbReference>
<evidence type="ECO:0000256" key="1">
    <source>
        <dbReference type="SAM" id="MobiDB-lite"/>
    </source>
</evidence>
<proteinExistence type="predicted"/>